<evidence type="ECO:0000256" key="1">
    <source>
        <dbReference type="ARBA" id="ARBA00022617"/>
    </source>
</evidence>
<evidence type="ECO:0000313" key="8">
    <source>
        <dbReference type="Proteomes" id="UP001595456"/>
    </source>
</evidence>
<evidence type="ECO:0000256" key="3">
    <source>
        <dbReference type="ARBA" id="ARBA00023004"/>
    </source>
</evidence>
<evidence type="ECO:0000259" key="6">
    <source>
        <dbReference type="PROSITE" id="PS51007"/>
    </source>
</evidence>
<gene>
    <name evidence="7" type="ORF">ACFODU_14630</name>
</gene>
<keyword evidence="5" id="KW-0732">Signal</keyword>
<comment type="caution">
    <text evidence="7">The sequence shown here is derived from an EMBL/GenBank/DDBJ whole genome shotgun (WGS) entry which is preliminary data.</text>
</comment>
<keyword evidence="1 4" id="KW-0349">Heme</keyword>
<evidence type="ECO:0000256" key="5">
    <source>
        <dbReference type="SAM" id="SignalP"/>
    </source>
</evidence>
<evidence type="ECO:0000256" key="4">
    <source>
        <dbReference type="PROSITE-ProRule" id="PRU00433"/>
    </source>
</evidence>
<feature type="domain" description="Cytochrome c" evidence="6">
    <location>
        <begin position="42"/>
        <end position="126"/>
    </location>
</feature>
<keyword evidence="2 4" id="KW-0479">Metal-binding</keyword>
<dbReference type="Proteomes" id="UP001595456">
    <property type="component" value="Unassembled WGS sequence"/>
</dbReference>
<reference evidence="8" key="1">
    <citation type="journal article" date="2019" name="Int. J. Syst. Evol. Microbiol.">
        <title>The Global Catalogue of Microorganisms (GCM) 10K type strain sequencing project: providing services to taxonomists for standard genome sequencing and annotation.</title>
        <authorList>
            <consortium name="The Broad Institute Genomics Platform"/>
            <consortium name="The Broad Institute Genome Sequencing Center for Infectious Disease"/>
            <person name="Wu L."/>
            <person name="Ma J."/>
        </authorList>
    </citation>
    <scope>NUCLEOTIDE SEQUENCE [LARGE SCALE GENOMIC DNA]</scope>
    <source>
        <strain evidence="8">KCTC 52607</strain>
    </source>
</reference>
<dbReference type="InterPro" id="IPR036909">
    <property type="entry name" value="Cyt_c-like_dom_sf"/>
</dbReference>
<feature type="chain" id="PRO_5046870304" evidence="5">
    <location>
        <begin position="25"/>
        <end position="133"/>
    </location>
</feature>
<dbReference type="Gene3D" id="1.10.760.10">
    <property type="entry name" value="Cytochrome c-like domain"/>
    <property type="match status" value="1"/>
</dbReference>
<keyword evidence="8" id="KW-1185">Reference proteome</keyword>
<sequence length="133" mass="13777">MKGRLIATVVRALCLTGIGFGAGAGVVAAQDRAAPAPVSAAALPRTGEQIFAAKCVFCHDATGWGTRSLARRTPPGQSELLNRQVLPPALVIHAVRRGIGSMPQFTPTEISDEELAILAAWLDARGRPAASAP</sequence>
<dbReference type="PROSITE" id="PS51007">
    <property type="entry name" value="CYTC"/>
    <property type="match status" value="1"/>
</dbReference>
<evidence type="ECO:0000256" key="2">
    <source>
        <dbReference type="ARBA" id="ARBA00022723"/>
    </source>
</evidence>
<accession>A0ABV7ECA6</accession>
<dbReference type="Pfam" id="PF13442">
    <property type="entry name" value="Cytochrome_CBB3"/>
    <property type="match status" value="1"/>
</dbReference>
<dbReference type="RefSeq" id="WP_336924491.1">
    <property type="nucleotide sequence ID" value="NZ_JBANRO010000001.1"/>
</dbReference>
<name>A0ABV7ECA6_9SPHN</name>
<protein>
    <submittedName>
        <fullName evidence="7">C-type cytochrome</fullName>
    </submittedName>
</protein>
<organism evidence="7 8">
    <name type="scientific">Alteraurantiacibacter palmitatis</name>
    <dbReference type="NCBI Taxonomy" id="2054628"/>
    <lineage>
        <taxon>Bacteria</taxon>
        <taxon>Pseudomonadati</taxon>
        <taxon>Pseudomonadota</taxon>
        <taxon>Alphaproteobacteria</taxon>
        <taxon>Sphingomonadales</taxon>
        <taxon>Erythrobacteraceae</taxon>
        <taxon>Alteraurantiacibacter</taxon>
    </lineage>
</organism>
<evidence type="ECO:0000313" key="7">
    <source>
        <dbReference type="EMBL" id="MFC3099030.1"/>
    </source>
</evidence>
<dbReference type="EMBL" id="JBHRST010000022">
    <property type="protein sequence ID" value="MFC3099030.1"/>
    <property type="molecule type" value="Genomic_DNA"/>
</dbReference>
<proteinExistence type="predicted"/>
<keyword evidence="3 4" id="KW-0408">Iron</keyword>
<dbReference type="SUPFAM" id="SSF46626">
    <property type="entry name" value="Cytochrome c"/>
    <property type="match status" value="1"/>
</dbReference>
<feature type="signal peptide" evidence="5">
    <location>
        <begin position="1"/>
        <end position="24"/>
    </location>
</feature>
<dbReference type="InterPro" id="IPR009056">
    <property type="entry name" value="Cyt_c-like_dom"/>
</dbReference>